<keyword evidence="4" id="KW-0808">Transferase</keyword>
<keyword evidence="2 3" id="KW-0663">Pyridoxal phosphate</keyword>
<dbReference type="InterPro" id="IPR005814">
    <property type="entry name" value="Aminotrans_3"/>
</dbReference>
<proteinExistence type="inferred from homology"/>
<comment type="cofactor">
    <cofactor evidence="1">
        <name>pyridoxal 5'-phosphate</name>
        <dbReference type="ChEBI" id="CHEBI:597326"/>
    </cofactor>
</comment>
<sequence length="450" mass="48579">MSSTLANQLSLPEAFDAAANDFAKANSKSGEINKKSLDAVPGGTTRNVVFMKPFPVVMASGDGAYLTDVDGHRYLDLCGEYSAGMFGHSHPVIKKAMHDAIDQGFALGSVNQYEGKLGRLVCDRFPSIEKVRFSNSGTEAVTTCLALIRAYQAKSTFLVFQGGYHGGLAAFAYQKENNMAQAGTLTMNVPHKFVAAPYNDIAAMEALVEEHKDDLAAIVMELVQGSSGCVPADLPFVKACRAKATEVGAVLLFDEVMTSRMSVGGYQSLLGVYPDMTTLGKYLAGGGCNFGAFGGKKEIMDMLEPGKPGGVYHSGTYNNNVVTMSTAITTLEQVWTSEVAQELWDNGVWLREVLNTLSAKMGSTLHVSGTGSLMNVHFTVKEVKSAADAQAGDAVLRELFFLDMLKKGFFLARRGMIALMTVHTREQLLTFIEAVKEFLDERRVYASLPN</sequence>
<dbReference type="GO" id="GO:0008483">
    <property type="term" value="F:transaminase activity"/>
    <property type="evidence" value="ECO:0007669"/>
    <property type="project" value="UniProtKB-KW"/>
</dbReference>
<name>R8BDH6_PHAM7</name>
<comment type="similarity">
    <text evidence="3">Belongs to the class-III pyridoxal-phosphate-dependent aminotransferase family.</text>
</comment>
<evidence type="ECO:0000256" key="1">
    <source>
        <dbReference type="ARBA" id="ARBA00001933"/>
    </source>
</evidence>
<dbReference type="OrthoDB" id="425114at2759"/>
<dbReference type="GeneID" id="19327888"/>
<keyword evidence="5" id="KW-1185">Reference proteome</keyword>
<evidence type="ECO:0000313" key="5">
    <source>
        <dbReference type="Proteomes" id="UP000014074"/>
    </source>
</evidence>
<gene>
    <name evidence="4" type="ORF">UCRPA7_7156</name>
</gene>
<dbReference type="InterPro" id="IPR015422">
    <property type="entry name" value="PyrdxlP-dep_Trfase_small"/>
</dbReference>
<reference evidence="5" key="1">
    <citation type="journal article" date="2013" name="Genome Announc.">
        <title>Draft genome sequence of the ascomycete Phaeoacremonium aleophilum strain UCR-PA7, a causal agent of the esca disease complex in grapevines.</title>
        <authorList>
            <person name="Blanco-Ulate B."/>
            <person name="Rolshausen P."/>
            <person name="Cantu D."/>
        </authorList>
    </citation>
    <scope>NUCLEOTIDE SEQUENCE [LARGE SCALE GENOMIC DNA]</scope>
    <source>
        <strain evidence="5">UCR-PA7</strain>
    </source>
</reference>
<organism evidence="4 5">
    <name type="scientific">Phaeoacremonium minimum (strain UCR-PA7)</name>
    <name type="common">Esca disease fungus</name>
    <name type="synonym">Togninia minima</name>
    <dbReference type="NCBI Taxonomy" id="1286976"/>
    <lineage>
        <taxon>Eukaryota</taxon>
        <taxon>Fungi</taxon>
        <taxon>Dikarya</taxon>
        <taxon>Ascomycota</taxon>
        <taxon>Pezizomycotina</taxon>
        <taxon>Sordariomycetes</taxon>
        <taxon>Sordariomycetidae</taxon>
        <taxon>Togniniales</taxon>
        <taxon>Togniniaceae</taxon>
        <taxon>Phaeoacremonium</taxon>
    </lineage>
</organism>
<dbReference type="SUPFAM" id="SSF53383">
    <property type="entry name" value="PLP-dependent transferases"/>
    <property type="match status" value="1"/>
</dbReference>
<dbReference type="KEGG" id="tmn:UCRPA7_7156"/>
<evidence type="ECO:0000256" key="3">
    <source>
        <dbReference type="RuleBase" id="RU003560"/>
    </source>
</evidence>
<evidence type="ECO:0000313" key="4">
    <source>
        <dbReference type="EMBL" id="EON97349.1"/>
    </source>
</evidence>
<dbReference type="InterPro" id="IPR015421">
    <property type="entry name" value="PyrdxlP-dep_Trfase_major"/>
</dbReference>
<dbReference type="AlphaFoldDB" id="R8BDH6"/>
<accession>R8BDH6</accession>
<dbReference type="Proteomes" id="UP000014074">
    <property type="component" value="Unassembled WGS sequence"/>
</dbReference>
<dbReference type="RefSeq" id="XP_007917881.1">
    <property type="nucleotide sequence ID" value="XM_007919690.1"/>
</dbReference>
<dbReference type="EMBL" id="KB933268">
    <property type="protein sequence ID" value="EON97349.1"/>
    <property type="molecule type" value="Genomic_DNA"/>
</dbReference>
<protein>
    <submittedName>
        <fullName evidence="4">Putative aminotransferase class-iii protein</fullName>
    </submittedName>
</protein>
<dbReference type="GO" id="GO:0030170">
    <property type="term" value="F:pyridoxal phosphate binding"/>
    <property type="evidence" value="ECO:0007669"/>
    <property type="project" value="InterPro"/>
</dbReference>
<dbReference type="HOGENOM" id="CLU_016922_1_2_1"/>
<evidence type="ECO:0000256" key="2">
    <source>
        <dbReference type="ARBA" id="ARBA00022898"/>
    </source>
</evidence>
<keyword evidence="4" id="KW-0032">Aminotransferase</keyword>
<dbReference type="eggNOG" id="KOG1401">
    <property type="taxonomic scope" value="Eukaryota"/>
</dbReference>
<dbReference type="PANTHER" id="PTHR43713">
    <property type="entry name" value="GLUTAMATE-1-SEMIALDEHYDE 2,1-AMINOMUTASE"/>
    <property type="match status" value="1"/>
</dbReference>
<dbReference type="InterPro" id="IPR015424">
    <property type="entry name" value="PyrdxlP-dep_Trfase"/>
</dbReference>
<dbReference type="PANTHER" id="PTHR43713:SF3">
    <property type="entry name" value="GLUTAMATE-1-SEMIALDEHYDE 2,1-AMINOMUTASE 1, CHLOROPLASTIC-RELATED"/>
    <property type="match status" value="1"/>
</dbReference>
<dbReference type="Gene3D" id="3.90.1150.10">
    <property type="entry name" value="Aspartate Aminotransferase, domain 1"/>
    <property type="match status" value="1"/>
</dbReference>
<dbReference type="Gene3D" id="3.40.640.10">
    <property type="entry name" value="Type I PLP-dependent aspartate aminotransferase-like (Major domain)"/>
    <property type="match status" value="1"/>
</dbReference>
<dbReference type="Pfam" id="PF00202">
    <property type="entry name" value="Aminotran_3"/>
    <property type="match status" value="1"/>
</dbReference>